<dbReference type="Proteomes" id="UP000283530">
    <property type="component" value="Unassembled WGS sequence"/>
</dbReference>
<dbReference type="PANTHER" id="PTHR47976">
    <property type="entry name" value="G-TYPE LECTIN S-RECEPTOR-LIKE SERINE/THREONINE-PROTEIN KINASE SD2-5"/>
    <property type="match status" value="1"/>
</dbReference>
<accession>A0A3S3MH13</accession>
<dbReference type="STRING" id="337451.A0A3S3MH13"/>
<keyword evidence="3" id="KW-0808">Transferase</keyword>
<organism evidence="3 4">
    <name type="scientific">Cinnamomum micranthum f. kanehirae</name>
    <dbReference type="NCBI Taxonomy" id="337451"/>
    <lineage>
        <taxon>Eukaryota</taxon>
        <taxon>Viridiplantae</taxon>
        <taxon>Streptophyta</taxon>
        <taxon>Embryophyta</taxon>
        <taxon>Tracheophyta</taxon>
        <taxon>Spermatophyta</taxon>
        <taxon>Magnoliopsida</taxon>
        <taxon>Magnoliidae</taxon>
        <taxon>Laurales</taxon>
        <taxon>Lauraceae</taxon>
        <taxon>Cinnamomum</taxon>
    </lineage>
</organism>
<keyword evidence="3" id="KW-0675">Receptor</keyword>
<dbReference type="PANTHER" id="PTHR47976:SF66">
    <property type="entry name" value="G-TYPE LECTIN S-RECEPTOR-LIKE SERINE_THREONINE-PROTEIN KINASE SD2-5"/>
    <property type="match status" value="1"/>
</dbReference>
<evidence type="ECO:0000259" key="2">
    <source>
        <dbReference type="PROSITE" id="PS50011"/>
    </source>
</evidence>
<proteinExistence type="predicted"/>
<dbReference type="InterPro" id="IPR001245">
    <property type="entry name" value="Ser-Thr/Tyr_kinase_cat_dom"/>
</dbReference>
<dbReference type="GO" id="GO:0005524">
    <property type="term" value="F:ATP binding"/>
    <property type="evidence" value="ECO:0007669"/>
    <property type="project" value="InterPro"/>
</dbReference>
<keyword evidence="4" id="KW-1185">Reference proteome</keyword>
<dbReference type="EMBL" id="QPKB01000002">
    <property type="protein sequence ID" value="RWR76252.1"/>
    <property type="molecule type" value="Genomic_DNA"/>
</dbReference>
<feature type="domain" description="Protein kinase" evidence="2">
    <location>
        <begin position="18"/>
        <end position="140"/>
    </location>
</feature>
<dbReference type="InterPro" id="IPR051343">
    <property type="entry name" value="G-type_lectin_kinases/EP1-like"/>
</dbReference>
<dbReference type="Gene3D" id="1.10.510.10">
    <property type="entry name" value="Transferase(Phosphotransferase) domain 1"/>
    <property type="match status" value="1"/>
</dbReference>
<comment type="caution">
    <text evidence="3">The sequence shown here is derived from an EMBL/GenBank/DDBJ whole genome shotgun (WGS) entry which is preliminary data.</text>
</comment>
<name>A0A3S3MH13_9MAGN</name>
<gene>
    <name evidence="3" type="ORF">CKAN_00468600</name>
</gene>
<keyword evidence="1" id="KW-0732">Signal</keyword>
<evidence type="ECO:0000313" key="4">
    <source>
        <dbReference type="Proteomes" id="UP000283530"/>
    </source>
</evidence>
<dbReference type="OrthoDB" id="4062651at2759"/>
<dbReference type="GO" id="GO:0030246">
    <property type="term" value="F:carbohydrate binding"/>
    <property type="evidence" value="ECO:0007669"/>
    <property type="project" value="UniProtKB-KW"/>
</dbReference>
<keyword evidence="3" id="KW-0430">Lectin</keyword>
<dbReference type="SUPFAM" id="SSF56112">
    <property type="entry name" value="Protein kinase-like (PK-like)"/>
    <property type="match status" value="1"/>
</dbReference>
<dbReference type="InterPro" id="IPR011009">
    <property type="entry name" value="Kinase-like_dom_sf"/>
</dbReference>
<sequence>MPEMPKKFSYKEVHLATNDFKEILGRGGFGSFKRWTMVDVKRLEGVDYQGVRQFLTEINTIGNINHFNLVRLVGYCAEKSYRLLVKKYMSNGSLDHWIFRKTKRLALNWPTRKKINPTNQTTLHLHHIHTRTHTHLFIFV</sequence>
<dbReference type="InterPro" id="IPR000719">
    <property type="entry name" value="Prot_kinase_dom"/>
</dbReference>
<evidence type="ECO:0000313" key="3">
    <source>
        <dbReference type="EMBL" id="RWR76252.1"/>
    </source>
</evidence>
<dbReference type="AlphaFoldDB" id="A0A3S3MH13"/>
<reference evidence="3 4" key="1">
    <citation type="journal article" date="2019" name="Nat. Plants">
        <title>Stout camphor tree genome fills gaps in understanding of flowering plant genome evolution.</title>
        <authorList>
            <person name="Chaw S.M."/>
            <person name="Liu Y.C."/>
            <person name="Wu Y.W."/>
            <person name="Wang H.Y."/>
            <person name="Lin C.I."/>
            <person name="Wu C.S."/>
            <person name="Ke H.M."/>
            <person name="Chang L.Y."/>
            <person name="Hsu C.Y."/>
            <person name="Yang H.T."/>
            <person name="Sudianto E."/>
            <person name="Hsu M.H."/>
            <person name="Wu K.P."/>
            <person name="Wang L.N."/>
            <person name="Leebens-Mack J.H."/>
            <person name="Tsai I.J."/>
        </authorList>
    </citation>
    <scope>NUCLEOTIDE SEQUENCE [LARGE SCALE GENOMIC DNA]</scope>
    <source>
        <strain evidence="4">cv. Chaw 1501</strain>
        <tissue evidence="3">Young leaves</tissue>
    </source>
</reference>
<keyword evidence="3" id="KW-0418">Kinase</keyword>
<dbReference type="Pfam" id="PF07714">
    <property type="entry name" value="PK_Tyr_Ser-Thr"/>
    <property type="match status" value="1"/>
</dbReference>
<protein>
    <submittedName>
        <fullName evidence="3">G-type lectin S-receptor-like serine/threonine-protein kinase SD2-5</fullName>
    </submittedName>
</protein>
<dbReference type="GO" id="GO:0004672">
    <property type="term" value="F:protein kinase activity"/>
    <property type="evidence" value="ECO:0007669"/>
    <property type="project" value="InterPro"/>
</dbReference>
<evidence type="ECO:0000256" key="1">
    <source>
        <dbReference type="ARBA" id="ARBA00022729"/>
    </source>
</evidence>
<dbReference type="PROSITE" id="PS50011">
    <property type="entry name" value="PROTEIN_KINASE_DOM"/>
    <property type="match status" value="1"/>
</dbReference>